<dbReference type="PROSITE" id="PS51372">
    <property type="entry name" value="PRD_2"/>
    <property type="match status" value="1"/>
</dbReference>
<dbReference type="SUPFAM" id="SSF63520">
    <property type="entry name" value="PTS-regulatory domain, PRD"/>
    <property type="match status" value="1"/>
</dbReference>
<dbReference type="Pfam" id="PF00874">
    <property type="entry name" value="PRD"/>
    <property type="match status" value="1"/>
</dbReference>
<organism evidence="8 9">
    <name type="scientific">Paenibacillus hodogayensis</name>
    <dbReference type="NCBI Taxonomy" id="279208"/>
    <lineage>
        <taxon>Bacteria</taxon>
        <taxon>Bacillati</taxon>
        <taxon>Bacillota</taxon>
        <taxon>Bacilli</taxon>
        <taxon>Bacillales</taxon>
        <taxon>Paenibacillaceae</taxon>
        <taxon>Paenibacillus</taxon>
    </lineage>
</organism>
<feature type="region of interest" description="Disordered" evidence="5">
    <location>
        <begin position="528"/>
        <end position="563"/>
    </location>
</feature>
<dbReference type="CDD" id="cd05568">
    <property type="entry name" value="PTS_IIB_bgl_like"/>
    <property type="match status" value="1"/>
</dbReference>
<dbReference type="InterPro" id="IPR011608">
    <property type="entry name" value="PRD"/>
</dbReference>
<dbReference type="InterPro" id="IPR013196">
    <property type="entry name" value="HTH_11"/>
</dbReference>
<feature type="domain" description="PRD" evidence="7">
    <location>
        <begin position="331"/>
        <end position="438"/>
    </location>
</feature>
<dbReference type="InterPro" id="IPR013011">
    <property type="entry name" value="PTS_EIIB_2"/>
</dbReference>
<gene>
    <name evidence="8" type="ORF">ACFFNY_22425</name>
</gene>
<dbReference type="InterPro" id="IPR036095">
    <property type="entry name" value="PTS_EIIB-like_sf"/>
</dbReference>
<dbReference type="EMBL" id="JBHMAG010000014">
    <property type="protein sequence ID" value="MFB9754336.1"/>
    <property type="molecule type" value="Genomic_DNA"/>
</dbReference>
<evidence type="ECO:0000313" key="9">
    <source>
        <dbReference type="Proteomes" id="UP001589619"/>
    </source>
</evidence>
<name>A0ABV5W189_9BACL</name>
<dbReference type="InterPro" id="IPR036388">
    <property type="entry name" value="WH-like_DNA-bd_sf"/>
</dbReference>
<sequence>MRLHARAREVLLALTESDQPLKIKQLAERFTVSERTIKYDLEQIRERLAGMDAQLLSRTNRGVWLEADAEARGRLREEMASEESASFENVQERQNRLALELLERPGFTTLDQLADRVQASRNTVLSDLQKAADSWRSWGIRLERESGKGVRLSGAEPDKRRLLQALAESALGGSDMLRIVRGLWWESVWPGDIARKLAPYLLDGGDMERLQAAAGAMLRIWKEQLGQAASDEAAIGLLFRFAVAVRRLRRGEALPNGADVSLIRQPLEAEEALHACRKLLAETMEALGVRSAAGQGDEYDSEAESVFVLMPLLSGEPGRDSCGREPEERRRRRAELASRVRALIGRLEEYTGLPLGRDAELYEGLLSHLARKADRRRFGVHDVNPLTAEIARTYPGLFEAVKQACLSPPWAQTMRTDDSAAAYIVLYVQAAIERDREQRRFRAVVVCGTGKGTARFLRTLIQNRVGHIEVAECCSVSEAEQAVARTEADLAISVLPMALPVPVVRVNPIPTAEDFEAIAACLARIERRSDRPGGGGPERQERSSAAQRGTDGDHGPAPLEGLLDRLDPEVWPEAERVGRELAIRGFELTQAIVGRFRDHLTDAAAAGLSLHIMLMVQRIAFGHPYERPSPEPGTGTPEESQWVETLAGIFGQHGLPAAEGEWRAIVRYFQPSGERGLT</sequence>
<keyword evidence="2" id="KW-0677">Repeat</keyword>
<reference evidence="8 9" key="1">
    <citation type="submission" date="2024-09" db="EMBL/GenBank/DDBJ databases">
        <authorList>
            <person name="Sun Q."/>
            <person name="Mori K."/>
        </authorList>
    </citation>
    <scope>NUCLEOTIDE SEQUENCE [LARGE SCALE GENOMIC DNA]</scope>
    <source>
        <strain evidence="8 9">JCM 12520</strain>
    </source>
</reference>
<keyword evidence="4" id="KW-0804">Transcription</keyword>
<dbReference type="Proteomes" id="UP001589619">
    <property type="component" value="Unassembled WGS sequence"/>
</dbReference>
<comment type="caution">
    <text evidence="8">The sequence shown here is derived from an EMBL/GenBank/DDBJ whole genome shotgun (WGS) entry which is preliminary data.</text>
</comment>
<protein>
    <submittedName>
        <fullName evidence="8">BglG family transcription antiterminator</fullName>
    </submittedName>
</protein>
<evidence type="ECO:0000256" key="5">
    <source>
        <dbReference type="SAM" id="MobiDB-lite"/>
    </source>
</evidence>
<dbReference type="Pfam" id="PF08279">
    <property type="entry name" value="HTH_11"/>
    <property type="match status" value="1"/>
</dbReference>
<dbReference type="Gene3D" id="1.10.1790.10">
    <property type="entry name" value="PRD domain"/>
    <property type="match status" value="1"/>
</dbReference>
<dbReference type="PANTHER" id="PTHR30185:SF18">
    <property type="entry name" value="TRANSCRIPTIONAL REGULATOR MTLR"/>
    <property type="match status" value="1"/>
</dbReference>
<dbReference type="RefSeq" id="WP_344913737.1">
    <property type="nucleotide sequence ID" value="NZ_BAAAYO010000013.1"/>
</dbReference>
<evidence type="ECO:0000256" key="4">
    <source>
        <dbReference type="ARBA" id="ARBA00023163"/>
    </source>
</evidence>
<keyword evidence="1" id="KW-0808">Transferase</keyword>
<evidence type="ECO:0000259" key="7">
    <source>
        <dbReference type="PROSITE" id="PS51372"/>
    </source>
</evidence>
<feature type="domain" description="PTS EIIB type-2" evidence="6">
    <location>
        <begin position="441"/>
        <end position="530"/>
    </location>
</feature>
<evidence type="ECO:0000313" key="8">
    <source>
        <dbReference type="EMBL" id="MFB9754336.1"/>
    </source>
</evidence>
<accession>A0ABV5W189</accession>
<keyword evidence="3" id="KW-0805">Transcription regulation</keyword>
<evidence type="ECO:0000256" key="1">
    <source>
        <dbReference type="ARBA" id="ARBA00022679"/>
    </source>
</evidence>
<dbReference type="PANTHER" id="PTHR30185">
    <property type="entry name" value="CRYPTIC BETA-GLUCOSIDE BGL OPERON ANTITERMINATOR"/>
    <property type="match status" value="1"/>
</dbReference>
<dbReference type="SUPFAM" id="SSF52794">
    <property type="entry name" value="PTS system IIB component-like"/>
    <property type="match status" value="1"/>
</dbReference>
<dbReference type="InterPro" id="IPR036634">
    <property type="entry name" value="PRD_sf"/>
</dbReference>
<dbReference type="Gene3D" id="1.10.10.10">
    <property type="entry name" value="Winged helix-like DNA-binding domain superfamily/Winged helix DNA-binding domain"/>
    <property type="match status" value="2"/>
</dbReference>
<evidence type="ECO:0000256" key="3">
    <source>
        <dbReference type="ARBA" id="ARBA00023015"/>
    </source>
</evidence>
<dbReference type="PROSITE" id="PS51099">
    <property type="entry name" value="PTS_EIIB_TYPE_2"/>
    <property type="match status" value="1"/>
</dbReference>
<keyword evidence="9" id="KW-1185">Reference proteome</keyword>
<evidence type="ECO:0000256" key="2">
    <source>
        <dbReference type="ARBA" id="ARBA00022737"/>
    </source>
</evidence>
<proteinExistence type="predicted"/>
<evidence type="ECO:0000259" key="6">
    <source>
        <dbReference type="PROSITE" id="PS51099"/>
    </source>
</evidence>
<dbReference type="InterPro" id="IPR050661">
    <property type="entry name" value="BglG_antiterminators"/>
</dbReference>